<dbReference type="Gene3D" id="4.10.280.10">
    <property type="entry name" value="Helix-loop-helix DNA-binding domain"/>
    <property type="match status" value="1"/>
</dbReference>
<accession>A0A1X2I5J2</accession>
<comment type="caution">
    <text evidence="5">The sequence shown here is derived from an EMBL/GenBank/DDBJ whole genome shotgun (WGS) entry which is preliminary data.</text>
</comment>
<dbReference type="PANTHER" id="PTHR10328">
    <property type="entry name" value="PROTEIN MAX MYC-ASSOCIATED FACTOR X"/>
    <property type="match status" value="1"/>
</dbReference>
<reference evidence="5 6" key="1">
    <citation type="submission" date="2016-07" db="EMBL/GenBank/DDBJ databases">
        <title>Pervasive Adenine N6-methylation of Active Genes in Fungi.</title>
        <authorList>
            <consortium name="DOE Joint Genome Institute"/>
            <person name="Mondo S.J."/>
            <person name="Dannebaum R.O."/>
            <person name="Kuo R.C."/>
            <person name="Labutti K."/>
            <person name="Haridas S."/>
            <person name="Kuo A."/>
            <person name="Salamov A."/>
            <person name="Ahrendt S.R."/>
            <person name="Lipzen A."/>
            <person name="Sullivan W."/>
            <person name="Andreopoulos W.B."/>
            <person name="Clum A."/>
            <person name="Lindquist E."/>
            <person name="Daum C."/>
            <person name="Ramamoorthy G.K."/>
            <person name="Gryganskyi A."/>
            <person name="Culley D."/>
            <person name="Magnuson J.K."/>
            <person name="James T.Y."/>
            <person name="O'Malley M.A."/>
            <person name="Stajich J.E."/>
            <person name="Spatafora J.W."/>
            <person name="Visel A."/>
            <person name="Grigoriev I.V."/>
        </authorList>
    </citation>
    <scope>NUCLEOTIDE SEQUENCE [LARGE SCALE GENOMIC DNA]</scope>
    <source>
        <strain evidence="5 6">NRRL 1336</strain>
    </source>
</reference>
<dbReference type="Proteomes" id="UP000193560">
    <property type="component" value="Unassembled WGS sequence"/>
</dbReference>
<dbReference type="SMART" id="SM00353">
    <property type="entry name" value="HLH"/>
    <property type="match status" value="1"/>
</dbReference>
<dbReference type="GO" id="GO:0003677">
    <property type="term" value="F:DNA binding"/>
    <property type="evidence" value="ECO:0007669"/>
    <property type="project" value="UniProtKB-KW"/>
</dbReference>
<dbReference type="GO" id="GO:0003700">
    <property type="term" value="F:DNA-binding transcription factor activity"/>
    <property type="evidence" value="ECO:0007669"/>
    <property type="project" value="TreeGrafter"/>
</dbReference>
<dbReference type="PANTHER" id="PTHR10328:SF10">
    <property type="entry name" value="MAX-LIKE PROTEIN 1"/>
    <property type="match status" value="1"/>
</dbReference>
<feature type="compositionally biased region" description="Low complexity" evidence="3">
    <location>
        <begin position="161"/>
        <end position="179"/>
    </location>
</feature>
<organism evidence="5 6">
    <name type="scientific">Absidia repens</name>
    <dbReference type="NCBI Taxonomy" id="90262"/>
    <lineage>
        <taxon>Eukaryota</taxon>
        <taxon>Fungi</taxon>
        <taxon>Fungi incertae sedis</taxon>
        <taxon>Mucoromycota</taxon>
        <taxon>Mucoromycotina</taxon>
        <taxon>Mucoromycetes</taxon>
        <taxon>Mucorales</taxon>
        <taxon>Cunninghamellaceae</taxon>
        <taxon>Absidia</taxon>
    </lineage>
</organism>
<dbReference type="SUPFAM" id="SSF47459">
    <property type="entry name" value="HLH, helix-loop-helix DNA-binding domain"/>
    <property type="match status" value="1"/>
</dbReference>
<dbReference type="AlphaFoldDB" id="A0A1X2I5J2"/>
<dbReference type="EMBL" id="MCGE01000026">
    <property type="protein sequence ID" value="ORZ09873.1"/>
    <property type="molecule type" value="Genomic_DNA"/>
</dbReference>
<dbReference type="Pfam" id="PF00010">
    <property type="entry name" value="HLH"/>
    <property type="match status" value="1"/>
</dbReference>
<evidence type="ECO:0000256" key="2">
    <source>
        <dbReference type="ARBA" id="ARBA00023242"/>
    </source>
</evidence>
<name>A0A1X2I5J2_9FUNG</name>
<evidence type="ECO:0000256" key="3">
    <source>
        <dbReference type="SAM" id="MobiDB-lite"/>
    </source>
</evidence>
<feature type="domain" description="BHLH" evidence="4">
    <location>
        <begin position="77"/>
        <end position="130"/>
    </location>
</feature>
<evidence type="ECO:0000256" key="1">
    <source>
        <dbReference type="ARBA" id="ARBA00023125"/>
    </source>
</evidence>
<gene>
    <name evidence="5" type="ORF">BCR42DRAFT_423235</name>
</gene>
<dbReference type="PROSITE" id="PS50888">
    <property type="entry name" value="BHLH"/>
    <property type="match status" value="1"/>
</dbReference>
<proteinExistence type="predicted"/>
<dbReference type="OrthoDB" id="690068at2759"/>
<keyword evidence="1" id="KW-0238">DNA-binding</keyword>
<feature type="region of interest" description="Disordered" evidence="3">
    <location>
        <begin position="155"/>
        <end position="184"/>
    </location>
</feature>
<dbReference type="InterPro" id="IPR011598">
    <property type="entry name" value="bHLH_dom"/>
</dbReference>
<dbReference type="STRING" id="90262.A0A1X2I5J2"/>
<keyword evidence="2" id="KW-0539">Nucleus</keyword>
<protein>
    <recommendedName>
        <fullName evidence="4">BHLH domain-containing protein</fullName>
    </recommendedName>
</protein>
<sequence>MAPNTSTIADKNQPRISISERRATYPLQERLKIYCPDSMARRFSDQEKNQGKLIVNGVNILNKTSLDSDTMMHRIKQRRETHNRVERRRRDKLNGLVSELSNSIPLAVPNAEKCHRAKILRHAIGYIHFMQEENAALKIQLGHPVNTPVYPQVPLEKTYPSRTTSPSSESEITSSDNESQNCVSKKMNRPAFDTFCFQA</sequence>
<dbReference type="GO" id="GO:0090575">
    <property type="term" value="C:RNA polymerase II transcription regulator complex"/>
    <property type="evidence" value="ECO:0007669"/>
    <property type="project" value="TreeGrafter"/>
</dbReference>
<dbReference type="GO" id="GO:0045944">
    <property type="term" value="P:positive regulation of transcription by RNA polymerase II"/>
    <property type="evidence" value="ECO:0007669"/>
    <property type="project" value="TreeGrafter"/>
</dbReference>
<dbReference type="InterPro" id="IPR036638">
    <property type="entry name" value="HLH_DNA-bd_sf"/>
</dbReference>
<dbReference type="GO" id="GO:0046983">
    <property type="term" value="F:protein dimerization activity"/>
    <property type="evidence" value="ECO:0007669"/>
    <property type="project" value="InterPro"/>
</dbReference>
<evidence type="ECO:0000313" key="5">
    <source>
        <dbReference type="EMBL" id="ORZ09873.1"/>
    </source>
</evidence>
<keyword evidence="6" id="KW-1185">Reference proteome</keyword>
<evidence type="ECO:0000259" key="4">
    <source>
        <dbReference type="PROSITE" id="PS50888"/>
    </source>
</evidence>
<evidence type="ECO:0000313" key="6">
    <source>
        <dbReference type="Proteomes" id="UP000193560"/>
    </source>
</evidence>